<organism evidence="2 3">
    <name type="scientific">Geotrypetes seraphini</name>
    <name type="common">Gaboon caecilian</name>
    <name type="synonym">Caecilia seraphini</name>
    <dbReference type="NCBI Taxonomy" id="260995"/>
    <lineage>
        <taxon>Eukaryota</taxon>
        <taxon>Metazoa</taxon>
        <taxon>Chordata</taxon>
        <taxon>Craniata</taxon>
        <taxon>Vertebrata</taxon>
        <taxon>Euteleostomi</taxon>
        <taxon>Amphibia</taxon>
        <taxon>Gymnophiona</taxon>
        <taxon>Geotrypetes</taxon>
    </lineage>
</organism>
<keyword evidence="1" id="KW-0732">Signal</keyword>
<dbReference type="Proteomes" id="UP000515159">
    <property type="component" value="Chromosome 13"/>
</dbReference>
<evidence type="ECO:0000313" key="2">
    <source>
        <dbReference type="Proteomes" id="UP000515159"/>
    </source>
</evidence>
<evidence type="ECO:0000313" key="3">
    <source>
        <dbReference type="RefSeq" id="XP_033773413.1"/>
    </source>
</evidence>
<dbReference type="InParanoid" id="A0A6P8PF97"/>
<accession>A0A6P8PF97</accession>
<proteinExistence type="predicted"/>
<protein>
    <submittedName>
        <fullName evidence="3">Integumentary mucin C.1-like isoform X1</fullName>
    </submittedName>
</protein>
<feature type="signal peptide" evidence="1">
    <location>
        <begin position="1"/>
        <end position="22"/>
    </location>
</feature>
<feature type="chain" id="PRO_5028036463" evidence="1">
    <location>
        <begin position="23"/>
        <end position="200"/>
    </location>
</feature>
<name>A0A6P8PF97_GEOSA</name>
<reference evidence="3" key="1">
    <citation type="submission" date="2025-08" db="UniProtKB">
        <authorList>
            <consortium name="RefSeq"/>
        </authorList>
    </citation>
    <scope>IDENTIFICATION</scope>
</reference>
<dbReference type="AlphaFoldDB" id="A0A6P8PF97"/>
<sequence length="200" mass="21276">MAQVMIISLFFLYGVLTVPSYAQDDPFPDCTSITNAPLDKNYELTVNPTSYKANLPYSVTIKGPISNTAILFQVTSSPNNYVKTGWEGGNPSCNGIYFQTTADETSLTKSWTSPTDTAVTSVTISAYVKTADNKISMATIDLSNGDSTTPPTTVATTATTRDTTSATISTTSSASTLLSSYTILGIIQVMALVFLCHLTS</sequence>
<dbReference type="KEGG" id="gsh:117347109"/>
<gene>
    <name evidence="3" type="primary">LOC117347109</name>
</gene>
<dbReference type="OrthoDB" id="9395508at2759"/>
<dbReference type="RefSeq" id="XP_033773413.1">
    <property type="nucleotide sequence ID" value="XM_033917522.1"/>
</dbReference>
<keyword evidence="2" id="KW-1185">Reference proteome</keyword>
<dbReference type="GeneID" id="117347109"/>
<evidence type="ECO:0000256" key="1">
    <source>
        <dbReference type="SAM" id="SignalP"/>
    </source>
</evidence>